<dbReference type="InterPro" id="IPR007053">
    <property type="entry name" value="LRAT_dom"/>
</dbReference>
<dbReference type="PANTHER" id="PTHR13943:SF77">
    <property type="entry name" value="LRAT DOMAIN-CONTAINING PROTEIN"/>
    <property type="match status" value="1"/>
</dbReference>
<evidence type="ECO:0000256" key="4">
    <source>
        <dbReference type="SAM" id="Phobius"/>
    </source>
</evidence>
<dbReference type="InterPro" id="IPR051496">
    <property type="entry name" value="H-rev107_PLA/AT"/>
</dbReference>
<accession>A0ABQ0ADN9</accession>
<proteinExistence type="predicted"/>
<feature type="transmembrane region" description="Helical" evidence="4">
    <location>
        <begin position="125"/>
        <end position="144"/>
    </location>
</feature>
<dbReference type="Proteomes" id="UP001465153">
    <property type="component" value="Unassembled WGS sequence"/>
</dbReference>
<keyword evidence="4" id="KW-0472">Membrane</keyword>
<evidence type="ECO:0000256" key="3">
    <source>
        <dbReference type="ARBA" id="ARBA00023098"/>
    </source>
</evidence>
<comment type="caution">
    <text evidence="6">The sequence shown here is derived from an EMBL/GenBank/DDBJ whole genome shotgun (WGS) entry which is preliminary data.</text>
</comment>
<sequence length="154" mass="17321">MNIKLKTGDLLYRSKGFVEHAGVYLGNDKVIHNKPDGNVEITHINQYSKGKTVKVVEVNNCNIEDLKNRLYQLLRSDVRYRLTHQNCEHIANLLVRGRAYSPQIRSAIIGALIAALVASGRSSQYWFFAVVAGGILGCVITNLAREYDYKLDLN</sequence>
<protein>
    <recommendedName>
        <fullName evidence="5">LRAT domain-containing protein</fullName>
    </recommendedName>
</protein>
<dbReference type="Pfam" id="PF04970">
    <property type="entry name" value="LRAT"/>
    <property type="match status" value="1"/>
</dbReference>
<dbReference type="PROSITE" id="PS51934">
    <property type="entry name" value="LRAT"/>
    <property type="match status" value="1"/>
</dbReference>
<keyword evidence="1" id="KW-0808">Transferase</keyword>
<dbReference type="InterPro" id="IPR038765">
    <property type="entry name" value="Papain-like_cys_pep_sf"/>
</dbReference>
<keyword evidence="3" id="KW-0443">Lipid metabolism</keyword>
<evidence type="ECO:0000313" key="7">
    <source>
        <dbReference type="Proteomes" id="UP001465153"/>
    </source>
</evidence>
<keyword evidence="4" id="KW-0812">Transmembrane</keyword>
<evidence type="ECO:0000256" key="2">
    <source>
        <dbReference type="ARBA" id="ARBA00022801"/>
    </source>
</evidence>
<keyword evidence="7" id="KW-1185">Reference proteome</keyword>
<keyword evidence="2" id="KW-0378">Hydrolase</keyword>
<dbReference type="SUPFAM" id="SSF54001">
    <property type="entry name" value="Cysteine proteinases"/>
    <property type="match status" value="1"/>
</dbReference>
<gene>
    <name evidence="6" type="ORF">NBRC116591_35750</name>
</gene>
<name>A0ABQ0ADN9_9GAMM</name>
<dbReference type="RefSeq" id="WP_353304219.1">
    <property type="nucleotide sequence ID" value="NZ_BAABWN010000015.1"/>
</dbReference>
<organism evidence="6 7">
    <name type="scientific">Sessilibacter corallicola</name>
    <dbReference type="NCBI Taxonomy" id="2904075"/>
    <lineage>
        <taxon>Bacteria</taxon>
        <taxon>Pseudomonadati</taxon>
        <taxon>Pseudomonadota</taxon>
        <taxon>Gammaproteobacteria</taxon>
        <taxon>Cellvibrionales</taxon>
        <taxon>Cellvibrionaceae</taxon>
        <taxon>Sessilibacter</taxon>
    </lineage>
</organism>
<evidence type="ECO:0000259" key="5">
    <source>
        <dbReference type="PROSITE" id="PS51934"/>
    </source>
</evidence>
<reference evidence="6 7" key="1">
    <citation type="submission" date="2024-04" db="EMBL/GenBank/DDBJ databases">
        <title>Draft genome sequence of Sessilibacter corallicola NBRC 116591.</title>
        <authorList>
            <person name="Miyakawa T."/>
            <person name="Kusuya Y."/>
            <person name="Miura T."/>
        </authorList>
    </citation>
    <scope>NUCLEOTIDE SEQUENCE [LARGE SCALE GENOMIC DNA]</scope>
    <source>
        <strain evidence="6 7">KU-00831-HH</strain>
    </source>
</reference>
<evidence type="ECO:0000313" key="6">
    <source>
        <dbReference type="EMBL" id="GAA6169764.1"/>
    </source>
</evidence>
<dbReference type="Gene3D" id="3.90.1720.10">
    <property type="entry name" value="endopeptidase domain like (from Nostoc punctiforme)"/>
    <property type="match status" value="1"/>
</dbReference>
<dbReference type="EMBL" id="BAABWN010000015">
    <property type="protein sequence ID" value="GAA6169764.1"/>
    <property type="molecule type" value="Genomic_DNA"/>
</dbReference>
<keyword evidence="4" id="KW-1133">Transmembrane helix</keyword>
<evidence type="ECO:0000256" key="1">
    <source>
        <dbReference type="ARBA" id="ARBA00022679"/>
    </source>
</evidence>
<dbReference type="PANTHER" id="PTHR13943">
    <property type="entry name" value="HRAS-LIKE SUPPRESSOR - RELATED"/>
    <property type="match status" value="1"/>
</dbReference>
<feature type="domain" description="LRAT" evidence="5">
    <location>
        <begin position="10"/>
        <end position="103"/>
    </location>
</feature>